<dbReference type="EMBL" id="LVLJ01001006">
    <property type="protein sequence ID" value="OAE31615.1"/>
    <property type="molecule type" value="Genomic_DNA"/>
</dbReference>
<evidence type="ECO:0000313" key="3">
    <source>
        <dbReference type="EMBL" id="OAE31615.1"/>
    </source>
</evidence>
<dbReference type="AlphaFoldDB" id="A0A176WH36"/>
<dbReference type="Proteomes" id="UP000077202">
    <property type="component" value="Unassembled WGS sequence"/>
</dbReference>
<reference evidence="3" key="1">
    <citation type="submission" date="2016-03" db="EMBL/GenBank/DDBJ databases">
        <title>Mechanisms controlling the formation of the plant cell surface in tip-growing cells are functionally conserved among land plants.</title>
        <authorList>
            <person name="Honkanen S."/>
            <person name="Jones V.A."/>
            <person name="Morieri G."/>
            <person name="Champion C."/>
            <person name="Hetherington A.J."/>
            <person name="Kelly S."/>
            <person name="Saint-Marcoux D."/>
            <person name="Proust H."/>
            <person name="Prescott H."/>
            <person name="Dolan L."/>
        </authorList>
    </citation>
    <scope>NUCLEOTIDE SEQUENCE [LARGE SCALE GENOMIC DNA]</scope>
    <source>
        <tissue evidence="3">Whole gametophyte</tissue>
    </source>
</reference>
<sequence>MFTASGTTHRKRASAKKHGVSRTPGHNDPSNANDDDLISRVDLNYGNKLLSLRAALNEKELQLVELREQHISVVNRGAIARKNWEDALKSKDQVIIQLQKALHAKKCELDRQERVNEENIQRLLQQREEEENAELEQKERKISHLEAKNSQFVQEVVDQQKTLAKLKKQLEDRERQCASHLHKIEVINGRVQDLKAALQKKEEIVETQQKYCQELKALLWKRDSVIGQLQLAEQQLQSSLARQEAEYEALECAKQKLQEEKDAIEKNLADLRHNLDSVDSGSLHRKCEKGFKEKEAVLRKQKRQIQELGRCLESTEETLDAKRKDYQHLLEEKRRLQQKYDSLTQEFEEAQRIQRHLESNLGAVQERLLNAERVISEAEQEAIVEAAQFAPSLERSIAADQAGDNLMDDFLELERQSNGSVVHNSGTYSRESKQQSSKPSFLFEASRPPADSSARNSSSSARRGTKDGSKVQLMRKPQASEILNAVESKHSFSVDRNQRPPKVPTFQGSTPVSKTYYQALPIDSVKKGERKAWSVTDTTRRQQNSNGTMANGQPAGKVVEASDVRSQSSESSQQSSPSKQDLGSFSEMYRVAGGERSPTLIEAFQNSSLGAQKKTPTYICTSRKRTNSHLPRSPPSSDDSQTLSLNDRRSNFSVAAHESKAAAQANGWSMQDCTMYEAHQPSPRDGDIRTSNGNRGRQPSRVSGSHEASDFSPAPYLEQDRLSYFNTDRDSKERAMRQARSESNKLSSNGGNVSHGQQKLPVSATKPDGWRNLRNKDSMRPPTPASDIIQGSSESALRSLQDEVMKRERGWRRTEANMRAALCQRLAELNGTDQSIKGDDFDMKTRYEFPWQQKYQLIRRPQHQSENDCEQCAGPVLVLSYFLVVVVGKSKVQLHAVELAGLHDAVYFLAPCLKRISQGMFCWLRLLVEFGSVLSVDLEDGATSRGAILILRPQLQRSLMDTLWAGPSAGERTSLLAAALFAILSHIGAHVLRGFAQEVERGGDTTTWMPQHVEHRIPVMHRLCS</sequence>
<feature type="compositionally biased region" description="Basic residues" evidence="2">
    <location>
        <begin position="8"/>
        <end position="20"/>
    </location>
</feature>
<feature type="coiled-coil region" evidence="1">
    <location>
        <begin position="298"/>
        <end position="381"/>
    </location>
</feature>
<feature type="compositionally biased region" description="Basic and acidic residues" evidence="2">
    <location>
        <begin position="727"/>
        <end position="743"/>
    </location>
</feature>
<feature type="compositionally biased region" description="Low complexity" evidence="2">
    <location>
        <begin position="566"/>
        <end position="580"/>
    </location>
</feature>
<feature type="compositionally biased region" description="Low complexity" evidence="2">
    <location>
        <begin position="445"/>
        <end position="462"/>
    </location>
</feature>
<feature type="coiled-coil region" evidence="1">
    <location>
        <begin position="95"/>
        <end position="274"/>
    </location>
</feature>
<feature type="compositionally biased region" description="Polar residues" evidence="2">
    <location>
        <begin position="744"/>
        <end position="757"/>
    </location>
</feature>
<feature type="region of interest" description="Disordered" evidence="2">
    <location>
        <begin position="615"/>
        <end position="644"/>
    </location>
</feature>
<feature type="region of interest" description="Disordered" evidence="2">
    <location>
        <begin position="490"/>
        <end position="510"/>
    </location>
</feature>
<feature type="region of interest" description="Disordered" evidence="2">
    <location>
        <begin position="1"/>
        <end position="35"/>
    </location>
</feature>
<feature type="compositionally biased region" description="Polar residues" evidence="2">
    <location>
        <begin position="535"/>
        <end position="551"/>
    </location>
</feature>
<evidence type="ECO:0000313" key="4">
    <source>
        <dbReference type="Proteomes" id="UP000077202"/>
    </source>
</evidence>
<feature type="compositionally biased region" description="Polar residues" evidence="2">
    <location>
        <begin position="421"/>
        <end position="439"/>
    </location>
</feature>
<keyword evidence="1" id="KW-0175">Coiled coil</keyword>
<feature type="compositionally biased region" description="Basic and acidic residues" evidence="2">
    <location>
        <begin position="768"/>
        <end position="779"/>
    </location>
</feature>
<keyword evidence="4" id="KW-1185">Reference proteome</keyword>
<organism evidence="3 4">
    <name type="scientific">Marchantia polymorpha subsp. ruderalis</name>
    <dbReference type="NCBI Taxonomy" id="1480154"/>
    <lineage>
        <taxon>Eukaryota</taxon>
        <taxon>Viridiplantae</taxon>
        <taxon>Streptophyta</taxon>
        <taxon>Embryophyta</taxon>
        <taxon>Marchantiophyta</taxon>
        <taxon>Marchantiopsida</taxon>
        <taxon>Marchantiidae</taxon>
        <taxon>Marchantiales</taxon>
        <taxon>Marchantiaceae</taxon>
        <taxon>Marchantia</taxon>
    </lineage>
</organism>
<feature type="region of interest" description="Disordered" evidence="2">
    <location>
        <begin position="677"/>
        <end position="789"/>
    </location>
</feature>
<accession>A0A176WH36</accession>
<proteinExistence type="predicted"/>
<evidence type="ECO:0000256" key="1">
    <source>
        <dbReference type="SAM" id="Coils"/>
    </source>
</evidence>
<gene>
    <name evidence="3" type="ORF">AXG93_2294s1330</name>
</gene>
<feature type="region of interest" description="Disordered" evidence="2">
    <location>
        <begin position="528"/>
        <end position="583"/>
    </location>
</feature>
<feature type="compositionally biased region" description="Polar residues" evidence="2">
    <location>
        <begin position="635"/>
        <end position="644"/>
    </location>
</feature>
<feature type="compositionally biased region" description="Polar residues" evidence="2">
    <location>
        <begin position="689"/>
        <end position="703"/>
    </location>
</feature>
<comment type="caution">
    <text evidence="3">The sequence shown here is derived from an EMBL/GenBank/DDBJ whole genome shotgun (WGS) entry which is preliminary data.</text>
</comment>
<name>A0A176WH36_MARPO</name>
<feature type="region of interest" description="Disordered" evidence="2">
    <location>
        <begin position="421"/>
        <end position="476"/>
    </location>
</feature>
<protein>
    <submittedName>
        <fullName evidence="3">Uncharacterized protein</fullName>
    </submittedName>
</protein>
<evidence type="ECO:0000256" key="2">
    <source>
        <dbReference type="SAM" id="MobiDB-lite"/>
    </source>
</evidence>